<gene>
    <name evidence="1" type="ORF">J2S41_005158</name>
</gene>
<evidence type="ECO:0000313" key="1">
    <source>
        <dbReference type="EMBL" id="MDR7278380.1"/>
    </source>
</evidence>
<proteinExistence type="predicted"/>
<sequence>METVRLWQGEDWEKWCLQLLQLAYGRDSVQPVPARHKGDLGIEAFTHDGHAFQCYAVQEPVPTKERYEKQRDKLTTDIGKLLIKKEDFIRMLGSIQLHCYFFMLPLWDSKELVQHATTKALEVKSWDLPFIDSSNFRIMIANDDSFADARGKLLARPPDLVSISPVNSDDTSAWISENSEPYETIDRKLTNIFTEEERRKRYIESLLGKHIESGNTLEKLRTRFPDQWEVAVATIRSQESFLDLEHLDGSKPPSTTLVKEIVNDLRNTLTRDVNLIGPGAINGIAWGTIADWLIRCPLDFEDAA</sequence>
<comment type="caution">
    <text evidence="1">The sequence shown here is derived from an EMBL/GenBank/DDBJ whole genome shotgun (WGS) entry which is preliminary data.</text>
</comment>
<keyword evidence="2" id="KW-1185">Reference proteome</keyword>
<protein>
    <submittedName>
        <fullName evidence="1">Uncharacterized protein</fullName>
    </submittedName>
</protein>
<accession>A0AAE3YTJ6</accession>
<reference evidence="1" key="1">
    <citation type="submission" date="2023-07" db="EMBL/GenBank/DDBJ databases">
        <title>Sequencing the genomes of 1000 actinobacteria strains.</title>
        <authorList>
            <person name="Klenk H.-P."/>
        </authorList>
    </citation>
    <scope>NUCLEOTIDE SEQUENCE</scope>
    <source>
        <strain evidence="1">DSM 44707</strain>
    </source>
</reference>
<dbReference type="Proteomes" id="UP001183643">
    <property type="component" value="Unassembled WGS sequence"/>
</dbReference>
<evidence type="ECO:0000313" key="2">
    <source>
        <dbReference type="Proteomes" id="UP001183643"/>
    </source>
</evidence>
<name>A0AAE3YTJ6_9ACTN</name>
<dbReference type="EMBL" id="JAVDYB010000001">
    <property type="protein sequence ID" value="MDR7278380.1"/>
    <property type="molecule type" value="Genomic_DNA"/>
</dbReference>
<organism evidence="1 2">
    <name type="scientific">Catenuloplanes atrovinosus</name>
    <dbReference type="NCBI Taxonomy" id="137266"/>
    <lineage>
        <taxon>Bacteria</taxon>
        <taxon>Bacillati</taxon>
        <taxon>Actinomycetota</taxon>
        <taxon>Actinomycetes</taxon>
        <taxon>Micromonosporales</taxon>
        <taxon>Micromonosporaceae</taxon>
        <taxon>Catenuloplanes</taxon>
    </lineage>
</organism>
<dbReference type="AlphaFoldDB" id="A0AAE3YTJ6"/>
<dbReference type="RefSeq" id="WP_310371249.1">
    <property type="nucleotide sequence ID" value="NZ_JAVDYB010000001.1"/>
</dbReference>